<dbReference type="RefSeq" id="XP_024398248.1">
    <property type="nucleotide sequence ID" value="XM_024542480.2"/>
</dbReference>
<dbReference type="PaxDb" id="3218-PP1S341_68V6.1"/>
<keyword evidence="4" id="KW-1185">Reference proteome</keyword>
<evidence type="ECO:0000313" key="2">
    <source>
        <dbReference type="EMBL" id="PNR37459.1"/>
    </source>
</evidence>
<dbReference type="Gramene" id="Pp3c16_6680V3.2">
    <property type="protein sequence ID" value="PAC:32983707.CDS.1"/>
    <property type="gene ID" value="Pp3c16_6680"/>
</dbReference>
<proteinExistence type="predicted"/>
<evidence type="ECO:0000313" key="4">
    <source>
        <dbReference type="Proteomes" id="UP000006727"/>
    </source>
</evidence>
<feature type="compositionally biased region" description="Basic and acidic residues" evidence="1">
    <location>
        <begin position="74"/>
        <end position="86"/>
    </location>
</feature>
<reference evidence="3" key="3">
    <citation type="submission" date="2020-12" db="UniProtKB">
        <authorList>
            <consortium name="EnsemblPlants"/>
        </authorList>
    </citation>
    <scope>IDENTIFICATION</scope>
</reference>
<name>A0A2K1J7G0_PHYPA</name>
<dbReference type="AlphaFoldDB" id="A0A2K1J7G0"/>
<organism evidence="2">
    <name type="scientific">Physcomitrium patens</name>
    <name type="common">Spreading-leaved earth moss</name>
    <name type="synonym">Physcomitrella patens</name>
    <dbReference type="NCBI Taxonomy" id="3218"/>
    <lineage>
        <taxon>Eukaryota</taxon>
        <taxon>Viridiplantae</taxon>
        <taxon>Streptophyta</taxon>
        <taxon>Embryophyta</taxon>
        <taxon>Bryophyta</taxon>
        <taxon>Bryophytina</taxon>
        <taxon>Bryopsida</taxon>
        <taxon>Funariidae</taxon>
        <taxon>Funariales</taxon>
        <taxon>Funariaceae</taxon>
        <taxon>Physcomitrium</taxon>
    </lineage>
</organism>
<dbReference type="Proteomes" id="UP000006727">
    <property type="component" value="Chromosome 16"/>
</dbReference>
<reference evidence="2 4" key="2">
    <citation type="journal article" date="2018" name="Plant J.">
        <title>The Physcomitrella patens chromosome-scale assembly reveals moss genome structure and evolution.</title>
        <authorList>
            <person name="Lang D."/>
            <person name="Ullrich K.K."/>
            <person name="Murat F."/>
            <person name="Fuchs J."/>
            <person name="Jenkins J."/>
            <person name="Haas F.B."/>
            <person name="Piednoel M."/>
            <person name="Gundlach H."/>
            <person name="Van Bel M."/>
            <person name="Meyberg R."/>
            <person name="Vives C."/>
            <person name="Morata J."/>
            <person name="Symeonidi A."/>
            <person name="Hiss M."/>
            <person name="Muchero W."/>
            <person name="Kamisugi Y."/>
            <person name="Saleh O."/>
            <person name="Blanc G."/>
            <person name="Decker E.L."/>
            <person name="van Gessel N."/>
            <person name="Grimwood J."/>
            <person name="Hayes R.D."/>
            <person name="Graham S.W."/>
            <person name="Gunter L.E."/>
            <person name="McDaniel S.F."/>
            <person name="Hoernstein S.N.W."/>
            <person name="Larsson A."/>
            <person name="Li F.W."/>
            <person name="Perroud P.F."/>
            <person name="Phillips J."/>
            <person name="Ranjan P."/>
            <person name="Rokshar D.S."/>
            <person name="Rothfels C.J."/>
            <person name="Schneider L."/>
            <person name="Shu S."/>
            <person name="Stevenson D.W."/>
            <person name="Thummler F."/>
            <person name="Tillich M."/>
            <person name="Villarreal Aguilar J.C."/>
            <person name="Widiez T."/>
            <person name="Wong G.K."/>
            <person name="Wymore A."/>
            <person name="Zhang Y."/>
            <person name="Zimmer A.D."/>
            <person name="Quatrano R.S."/>
            <person name="Mayer K.F.X."/>
            <person name="Goodstein D."/>
            <person name="Casacuberta J.M."/>
            <person name="Vandepoele K."/>
            <person name="Reski R."/>
            <person name="Cuming A.C."/>
            <person name="Tuskan G.A."/>
            <person name="Maumus F."/>
            <person name="Salse J."/>
            <person name="Schmutz J."/>
            <person name="Rensing S.A."/>
        </authorList>
    </citation>
    <scope>NUCLEOTIDE SEQUENCE [LARGE SCALE GENOMIC DNA]</scope>
    <source>
        <strain evidence="3 4">cv. Gransden 2004</strain>
    </source>
</reference>
<evidence type="ECO:0000313" key="3">
    <source>
        <dbReference type="EnsemblPlants" id="PAC:32983706.CDS.1"/>
    </source>
</evidence>
<dbReference type="OrthoDB" id="1933978at2759"/>
<reference evidence="2 4" key="1">
    <citation type="journal article" date="2008" name="Science">
        <title>The Physcomitrella genome reveals evolutionary insights into the conquest of land by plants.</title>
        <authorList>
            <person name="Rensing S."/>
            <person name="Lang D."/>
            <person name="Zimmer A."/>
            <person name="Terry A."/>
            <person name="Salamov A."/>
            <person name="Shapiro H."/>
            <person name="Nishiyama T."/>
            <person name="Perroud P.-F."/>
            <person name="Lindquist E."/>
            <person name="Kamisugi Y."/>
            <person name="Tanahashi T."/>
            <person name="Sakakibara K."/>
            <person name="Fujita T."/>
            <person name="Oishi K."/>
            <person name="Shin-I T."/>
            <person name="Kuroki Y."/>
            <person name="Toyoda A."/>
            <person name="Suzuki Y."/>
            <person name="Hashimoto A."/>
            <person name="Yamaguchi K."/>
            <person name="Sugano A."/>
            <person name="Kohara Y."/>
            <person name="Fujiyama A."/>
            <person name="Anterola A."/>
            <person name="Aoki S."/>
            <person name="Ashton N."/>
            <person name="Barbazuk W.B."/>
            <person name="Barker E."/>
            <person name="Bennetzen J."/>
            <person name="Bezanilla M."/>
            <person name="Blankenship R."/>
            <person name="Cho S.H."/>
            <person name="Dutcher S."/>
            <person name="Estelle M."/>
            <person name="Fawcett J.A."/>
            <person name="Gundlach H."/>
            <person name="Hanada K."/>
            <person name="Heyl A."/>
            <person name="Hicks K.A."/>
            <person name="Hugh J."/>
            <person name="Lohr M."/>
            <person name="Mayer K."/>
            <person name="Melkozernov A."/>
            <person name="Murata T."/>
            <person name="Nelson D."/>
            <person name="Pils B."/>
            <person name="Prigge M."/>
            <person name="Reiss B."/>
            <person name="Renner T."/>
            <person name="Rombauts S."/>
            <person name="Rushton P."/>
            <person name="Sanderfoot A."/>
            <person name="Schween G."/>
            <person name="Shiu S.-H."/>
            <person name="Stueber K."/>
            <person name="Theodoulou F.L."/>
            <person name="Tu H."/>
            <person name="Van de Peer Y."/>
            <person name="Verrier P.J."/>
            <person name="Waters E."/>
            <person name="Wood A."/>
            <person name="Yang L."/>
            <person name="Cove D."/>
            <person name="Cuming A."/>
            <person name="Hasebe M."/>
            <person name="Lucas S."/>
            <person name="Mishler D.B."/>
            <person name="Reski R."/>
            <person name="Grigoriev I."/>
            <person name="Quatrano R.S."/>
            <person name="Boore J.L."/>
        </authorList>
    </citation>
    <scope>NUCLEOTIDE SEQUENCE [LARGE SCALE GENOMIC DNA]</scope>
    <source>
        <strain evidence="3 4">cv. Gransden 2004</strain>
    </source>
</reference>
<dbReference type="Gramene" id="Pp3c16_6680V3.1">
    <property type="protein sequence ID" value="PAC:32983706.CDS.1"/>
    <property type="gene ID" value="Pp3c16_6680"/>
</dbReference>
<gene>
    <name evidence="3" type="primary">LOC112293261</name>
    <name evidence="2" type="ORF">PHYPA_020568</name>
</gene>
<sequence length="86" mass="9546">MDPGSKDRLLRNITIAATALSAALLISTDYGPKPHIFSSFSASARSIKDWFWTPSPAEQEEMQRRLPRQPVASDGDRGSSRDVEKQ</sequence>
<dbReference type="EMBL" id="ABEU02000016">
    <property type="protein sequence ID" value="PNR37459.1"/>
    <property type="molecule type" value="Genomic_DNA"/>
</dbReference>
<dbReference type="EnsemblPlants" id="Pp3c16_6680V3.1">
    <property type="protein sequence ID" value="PAC:32983706.CDS.1"/>
    <property type="gene ID" value="Pp3c16_6680"/>
</dbReference>
<accession>A0A2K1J7G0</accession>
<dbReference type="EnsemblPlants" id="Pp3c16_6680V3.2">
    <property type="protein sequence ID" value="PAC:32983707.CDS.1"/>
    <property type="gene ID" value="Pp3c16_6680"/>
</dbReference>
<dbReference type="OMA" id="QRSHHID"/>
<dbReference type="GeneID" id="112293261"/>
<protein>
    <submittedName>
        <fullName evidence="2 3">Uncharacterized protein</fullName>
    </submittedName>
</protein>
<evidence type="ECO:0000256" key="1">
    <source>
        <dbReference type="SAM" id="MobiDB-lite"/>
    </source>
</evidence>
<feature type="region of interest" description="Disordered" evidence="1">
    <location>
        <begin position="56"/>
        <end position="86"/>
    </location>
</feature>